<proteinExistence type="predicted"/>
<keyword evidence="1" id="KW-0472">Membrane</keyword>
<dbReference type="Pfam" id="PF07178">
    <property type="entry name" value="TraL"/>
    <property type="match status" value="1"/>
</dbReference>
<feature type="transmembrane region" description="Helical" evidence="1">
    <location>
        <begin position="28"/>
        <end position="51"/>
    </location>
</feature>
<evidence type="ECO:0000313" key="2">
    <source>
        <dbReference type="EMBL" id="OBU10490.1"/>
    </source>
</evidence>
<dbReference type="InterPro" id="IPR009838">
    <property type="entry name" value="T4SS_TraL"/>
</dbReference>
<sequence>MSEPVYISHSVDDPPKFFFWSVDEAMPFFVFLGIGVFTGRLFTMSLIGIVITRFYGSFLQKASEKYFLHLCYWKFGVSFGKSTIVPNAFDREFIV</sequence>
<comment type="caution">
    <text evidence="2">The sequence shown here is derived from an EMBL/GenBank/DDBJ whole genome shotgun (WGS) entry which is preliminary data.</text>
</comment>
<evidence type="ECO:0000256" key="1">
    <source>
        <dbReference type="SAM" id="Phobius"/>
    </source>
</evidence>
<dbReference type="RefSeq" id="WP_067421643.1">
    <property type="nucleotide sequence ID" value="NZ_LZEX01000003.1"/>
</dbReference>
<dbReference type="AlphaFoldDB" id="A0A1B8HME8"/>
<dbReference type="NCBIfam" id="TIGR02762">
    <property type="entry name" value="TraL_TIGR"/>
    <property type="match status" value="1"/>
</dbReference>
<reference evidence="2 3" key="1">
    <citation type="submission" date="2016-06" db="EMBL/GenBank/DDBJ databases">
        <authorList>
            <person name="Kjaerup R.B."/>
            <person name="Dalgaard T.S."/>
            <person name="Juul-Madsen H.R."/>
        </authorList>
    </citation>
    <scope>NUCLEOTIDE SEQUENCE [LARGE SCALE GENOMIC DNA]</scope>
    <source>
        <strain evidence="2 3">GCSL-Mp3</strain>
    </source>
</reference>
<dbReference type="GeneID" id="79718813"/>
<accession>A0A1B8HME8</accession>
<dbReference type="Proteomes" id="UP000092247">
    <property type="component" value="Unassembled WGS sequence"/>
</dbReference>
<gene>
    <name evidence="2" type="ORF">AYY17_15170</name>
</gene>
<keyword evidence="1" id="KW-0812">Transmembrane</keyword>
<dbReference type="GO" id="GO:0019867">
    <property type="term" value="C:outer membrane"/>
    <property type="evidence" value="ECO:0007669"/>
    <property type="project" value="InterPro"/>
</dbReference>
<organism evidence="2 3">
    <name type="scientific">Morganella psychrotolerans</name>
    <dbReference type="NCBI Taxonomy" id="368603"/>
    <lineage>
        <taxon>Bacteria</taxon>
        <taxon>Pseudomonadati</taxon>
        <taxon>Pseudomonadota</taxon>
        <taxon>Gammaproteobacteria</taxon>
        <taxon>Enterobacterales</taxon>
        <taxon>Morganellaceae</taxon>
        <taxon>Morganella</taxon>
    </lineage>
</organism>
<protein>
    <submittedName>
        <fullName evidence="2">Type IV conjugative transfer system protein TraL</fullName>
    </submittedName>
</protein>
<dbReference type="EMBL" id="LZEX01000003">
    <property type="protein sequence ID" value="OBU10490.1"/>
    <property type="molecule type" value="Genomic_DNA"/>
</dbReference>
<name>A0A1B8HME8_9GAMM</name>
<keyword evidence="1" id="KW-1133">Transmembrane helix</keyword>
<evidence type="ECO:0000313" key="3">
    <source>
        <dbReference type="Proteomes" id="UP000092247"/>
    </source>
</evidence>